<keyword evidence="1" id="KW-1133">Transmembrane helix</keyword>
<sequence>MDETISYLKDRFKEEQARFDQIENKSAKFFTAVSILIAGLSALASMKNGVLFQLRSPLSVITFLAFAIAAAAIACAWAHALSSLSIKAYPNLPSNRETAEYLKAVDEEGYQVHLYNCYTDTLELLKASIDEKSKPLSLAYGEITIAAGAFALLVVFIIIRELTA</sequence>
<organism evidence="2 3">
    <name type="scientific">Pseudomonas nunensis</name>
    <dbReference type="NCBI Taxonomy" id="2961896"/>
    <lineage>
        <taxon>Bacteria</taxon>
        <taxon>Pseudomonadati</taxon>
        <taxon>Pseudomonadota</taxon>
        <taxon>Gammaproteobacteria</taxon>
        <taxon>Pseudomonadales</taxon>
        <taxon>Pseudomonadaceae</taxon>
        <taxon>Pseudomonas</taxon>
    </lineage>
</organism>
<dbReference type="EMBL" id="CP101125">
    <property type="protein sequence ID" value="UTO12163.1"/>
    <property type="molecule type" value="Genomic_DNA"/>
</dbReference>
<dbReference type="RefSeq" id="WP_054615689.1">
    <property type="nucleotide sequence ID" value="NZ_CP101125.1"/>
</dbReference>
<name>A0ABY5ECI9_9PSED</name>
<evidence type="ECO:0008006" key="4">
    <source>
        <dbReference type="Google" id="ProtNLM"/>
    </source>
</evidence>
<evidence type="ECO:0000256" key="1">
    <source>
        <dbReference type="SAM" id="Phobius"/>
    </source>
</evidence>
<accession>A0ABY5ECI9</accession>
<feature type="transmembrane region" description="Helical" evidence="1">
    <location>
        <begin position="58"/>
        <end position="80"/>
    </location>
</feature>
<feature type="transmembrane region" description="Helical" evidence="1">
    <location>
        <begin position="29"/>
        <end position="46"/>
    </location>
</feature>
<keyword evidence="1" id="KW-0812">Transmembrane</keyword>
<gene>
    <name evidence="2" type="ORF">NK667_18500</name>
</gene>
<feature type="transmembrane region" description="Helical" evidence="1">
    <location>
        <begin position="138"/>
        <end position="159"/>
    </location>
</feature>
<protein>
    <recommendedName>
        <fullName evidence="4">Transmembrane protein</fullName>
    </recommendedName>
</protein>
<evidence type="ECO:0000313" key="3">
    <source>
        <dbReference type="Proteomes" id="UP001059607"/>
    </source>
</evidence>
<keyword evidence="3" id="KW-1185">Reference proteome</keyword>
<dbReference type="Proteomes" id="UP001059607">
    <property type="component" value="Chromosome"/>
</dbReference>
<evidence type="ECO:0000313" key="2">
    <source>
        <dbReference type="EMBL" id="UTO12163.1"/>
    </source>
</evidence>
<reference evidence="2" key="1">
    <citation type="submission" date="2022-07" db="EMBL/GenBank/DDBJ databases">
        <title>Pseudomonas nunamit sp. nov. an antifungal species isolated from Greenland.</title>
        <authorList>
            <person name="Ntana F."/>
            <person name="Hennessy R.C."/>
            <person name="Zervas A."/>
            <person name="Stougaard P."/>
        </authorList>
    </citation>
    <scope>NUCLEOTIDE SEQUENCE</scope>
    <source>
        <strain evidence="2">In5</strain>
    </source>
</reference>
<keyword evidence="1" id="KW-0472">Membrane</keyword>
<proteinExistence type="predicted"/>